<proteinExistence type="inferred from homology"/>
<keyword evidence="4" id="KW-0966">Cell projection</keyword>
<evidence type="ECO:0000313" key="8">
    <source>
        <dbReference type="Proteomes" id="UP001516400"/>
    </source>
</evidence>
<dbReference type="InterPro" id="IPR000435">
    <property type="entry name" value="Tektins"/>
</dbReference>
<dbReference type="InterPro" id="IPR048256">
    <property type="entry name" value="Tektin-like"/>
</dbReference>
<evidence type="ECO:0000256" key="6">
    <source>
        <dbReference type="SAM" id="MobiDB-lite"/>
    </source>
</evidence>
<comment type="caution">
    <text evidence="7">The sequence shown here is derived from an EMBL/GenBank/DDBJ whole genome shotgun (WGS) entry which is preliminary data.</text>
</comment>
<keyword evidence="8" id="KW-1185">Reference proteome</keyword>
<dbReference type="GO" id="GO:0005930">
    <property type="term" value="C:axoneme"/>
    <property type="evidence" value="ECO:0007669"/>
    <property type="project" value="UniProtKB-SubCell"/>
</dbReference>
<dbReference type="PRINTS" id="PR00511">
    <property type="entry name" value="TEKTIN"/>
</dbReference>
<evidence type="ECO:0000256" key="3">
    <source>
        <dbReference type="ARBA" id="ARBA00023054"/>
    </source>
</evidence>
<feature type="coiled-coil region" evidence="5">
    <location>
        <begin position="453"/>
        <end position="487"/>
    </location>
</feature>
<feature type="region of interest" description="Disordered" evidence="6">
    <location>
        <begin position="230"/>
        <end position="249"/>
    </location>
</feature>
<keyword evidence="4" id="KW-0282">Flagellum</keyword>
<sequence length="592" mass="67619">MEYQLNYVNMNPQLGTTGTYNPPSLNASPVKTQECGPQCTHQDHNPLQQQQQGYTGGVPPCNDPCVPPDVSSPSEPCPDTPYSLEHAIPQTPCDKVKTKGILKKTAEKIECECPLPMASVPKNVYEDRGTEQPWAVNLNDRPPCYLPQPEDKIPSNKEEGMGPIGPWATGRVDWGPLKGLTGTRPVVDRYSIARYSEGEWRQHNKDILEGKGERAVHRNNLIEWNSRQCMAQTQSDATKNQEDSTRRLQQREKEVHRWKCELERAIAAASEEITFIEEQRRRLKQAAAVLQLPESIAGECLERRTGRLDSELVRDEVEVELLKERALCDEIRQQFIQTLKDIELQLIEDKTAKQRLESDWSDKKQAFELDSTGRGLTLRSSILMFKPGSVIFPGDQSTPEYWEHFTKETLQMSEATRQRSVTLRGTLDSILMNASRDLRSQADKVELILSKRIKCLIEVTDRLEAELKKTLQKLADVENLIDDLQAAIRRMDLCLKKAQTRLDFRLQRQRVENCRDECHFGLIEEVKMIGEQTAALAAQLKQAEDSQAELITGRNELENEIMRKRKSLEIDRFRIQQFRSYYPSATALSGYA</sequence>
<keyword evidence="4" id="KW-0969">Cilium</keyword>
<organism evidence="7 8">
    <name type="scientific">Cryptolaemus montrouzieri</name>
    <dbReference type="NCBI Taxonomy" id="559131"/>
    <lineage>
        <taxon>Eukaryota</taxon>
        <taxon>Metazoa</taxon>
        <taxon>Ecdysozoa</taxon>
        <taxon>Arthropoda</taxon>
        <taxon>Hexapoda</taxon>
        <taxon>Insecta</taxon>
        <taxon>Pterygota</taxon>
        <taxon>Neoptera</taxon>
        <taxon>Endopterygota</taxon>
        <taxon>Coleoptera</taxon>
        <taxon>Polyphaga</taxon>
        <taxon>Cucujiformia</taxon>
        <taxon>Coccinelloidea</taxon>
        <taxon>Coccinellidae</taxon>
        <taxon>Scymninae</taxon>
        <taxon>Scymnini</taxon>
        <taxon>Cryptolaemus</taxon>
    </lineage>
</organism>
<dbReference type="Proteomes" id="UP001516400">
    <property type="component" value="Unassembled WGS sequence"/>
</dbReference>
<feature type="region of interest" description="Disordered" evidence="6">
    <location>
        <begin position="31"/>
        <end position="53"/>
    </location>
</feature>
<keyword evidence="3 5" id="KW-0175">Coiled coil</keyword>
<dbReference type="GO" id="GO:0060294">
    <property type="term" value="P:cilium movement involved in cell motility"/>
    <property type="evidence" value="ECO:0007669"/>
    <property type="project" value="UniProtKB-UniRule"/>
</dbReference>
<dbReference type="GO" id="GO:0015630">
    <property type="term" value="C:microtubule cytoskeleton"/>
    <property type="evidence" value="ECO:0007669"/>
    <property type="project" value="UniProtKB-UniRule"/>
</dbReference>
<evidence type="ECO:0000256" key="2">
    <source>
        <dbReference type="ARBA" id="ARBA00022490"/>
    </source>
</evidence>
<reference evidence="7 8" key="1">
    <citation type="journal article" date="2021" name="BMC Biol.">
        <title>Horizontally acquired antibacterial genes associated with adaptive radiation of ladybird beetles.</title>
        <authorList>
            <person name="Li H.S."/>
            <person name="Tang X.F."/>
            <person name="Huang Y.H."/>
            <person name="Xu Z.Y."/>
            <person name="Chen M.L."/>
            <person name="Du X.Y."/>
            <person name="Qiu B.Y."/>
            <person name="Chen P.T."/>
            <person name="Zhang W."/>
            <person name="Slipinski A."/>
            <person name="Escalona H.E."/>
            <person name="Waterhouse R.M."/>
            <person name="Zwick A."/>
            <person name="Pang H."/>
        </authorList>
    </citation>
    <scope>NUCLEOTIDE SEQUENCE [LARGE SCALE GENOMIC DNA]</scope>
    <source>
        <strain evidence="7">SYSU2018</strain>
    </source>
</reference>
<evidence type="ECO:0000256" key="4">
    <source>
        <dbReference type="RuleBase" id="RU367040"/>
    </source>
</evidence>
<dbReference type="PANTHER" id="PTHR19960">
    <property type="entry name" value="TEKTIN"/>
    <property type="match status" value="1"/>
</dbReference>
<feature type="compositionally biased region" description="Basic and acidic residues" evidence="6">
    <location>
        <begin position="239"/>
        <end position="249"/>
    </location>
</feature>
<dbReference type="Pfam" id="PF03148">
    <property type="entry name" value="Tektin"/>
    <property type="match status" value="1"/>
</dbReference>
<comment type="subcellular location">
    <subcellularLocation>
        <location evidence="4">Cytoplasm</location>
        <location evidence="4">Cytoskeleton</location>
        <location evidence="4">Cilium axoneme</location>
    </subcellularLocation>
</comment>
<evidence type="ECO:0000256" key="1">
    <source>
        <dbReference type="ARBA" id="ARBA00007209"/>
    </source>
</evidence>
<dbReference type="GO" id="GO:0060271">
    <property type="term" value="P:cilium assembly"/>
    <property type="evidence" value="ECO:0007669"/>
    <property type="project" value="UniProtKB-UniRule"/>
</dbReference>
<accession>A0ABD2NUI4</accession>
<evidence type="ECO:0000256" key="5">
    <source>
        <dbReference type="SAM" id="Coils"/>
    </source>
</evidence>
<gene>
    <name evidence="7" type="ORF">HHI36_005464</name>
</gene>
<comment type="similarity">
    <text evidence="1 4">Belongs to the tektin family.</text>
</comment>
<evidence type="ECO:0000313" key="7">
    <source>
        <dbReference type="EMBL" id="KAL3282274.1"/>
    </source>
</evidence>
<dbReference type="EMBL" id="JABFTP020000144">
    <property type="protein sequence ID" value="KAL3282274.1"/>
    <property type="molecule type" value="Genomic_DNA"/>
</dbReference>
<keyword evidence="2" id="KW-0963">Cytoplasm</keyword>
<dbReference type="AlphaFoldDB" id="A0ABD2NUI4"/>
<dbReference type="PANTHER" id="PTHR19960:SF12">
    <property type="entry name" value="TEKTIN-4"/>
    <property type="match status" value="1"/>
</dbReference>
<protein>
    <recommendedName>
        <fullName evidence="4">Tektin</fullName>
    </recommendedName>
</protein>
<name>A0ABD2NUI4_9CUCU</name>